<dbReference type="Proteomes" id="UP000238762">
    <property type="component" value="Unassembled WGS sequence"/>
</dbReference>
<dbReference type="EMBL" id="PVWJ01000006">
    <property type="protein sequence ID" value="PSB04865.1"/>
    <property type="molecule type" value="Genomic_DNA"/>
</dbReference>
<proteinExistence type="predicted"/>
<sequence length="128" mass="13789">MYANQDVITLTGFDILQVKQEEVSDTPTQIPSTPVVNNENLISLSALSASIGVATSGLRSPQSAIVTAIAGGLGSGSLWYFKTYNEQITLRGEEGVERVDFGSGFLTCFVSYIMAFVINLLRLLQPPK</sequence>
<name>A0A2T1C9B4_9CYAN</name>
<comment type="caution">
    <text evidence="2">The sequence shown here is derived from an EMBL/GenBank/DDBJ whole genome shotgun (WGS) entry which is preliminary data.</text>
</comment>
<organism evidence="2 3">
    <name type="scientific">Merismopedia glauca CCAP 1448/3</name>
    <dbReference type="NCBI Taxonomy" id="1296344"/>
    <lineage>
        <taxon>Bacteria</taxon>
        <taxon>Bacillati</taxon>
        <taxon>Cyanobacteriota</taxon>
        <taxon>Cyanophyceae</taxon>
        <taxon>Synechococcales</taxon>
        <taxon>Merismopediaceae</taxon>
        <taxon>Merismopedia</taxon>
    </lineage>
</organism>
<keyword evidence="1" id="KW-1133">Transmembrane helix</keyword>
<protein>
    <submittedName>
        <fullName evidence="2">Uncharacterized protein</fullName>
    </submittedName>
</protein>
<reference evidence="2 3" key="1">
    <citation type="submission" date="2018-02" db="EMBL/GenBank/DDBJ databases">
        <authorList>
            <person name="Cohen D.B."/>
            <person name="Kent A.D."/>
        </authorList>
    </citation>
    <scope>NUCLEOTIDE SEQUENCE [LARGE SCALE GENOMIC DNA]</scope>
    <source>
        <strain evidence="2 3">CCAP 1448/3</strain>
    </source>
</reference>
<keyword evidence="1" id="KW-0812">Transmembrane</keyword>
<keyword evidence="3" id="KW-1185">Reference proteome</keyword>
<feature type="transmembrane region" description="Helical" evidence="1">
    <location>
        <begin position="101"/>
        <end position="124"/>
    </location>
</feature>
<accession>A0A2T1C9B4</accession>
<keyword evidence="1" id="KW-0472">Membrane</keyword>
<reference evidence="2 3" key="2">
    <citation type="submission" date="2018-03" db="EMBL/GenBank/DDBJ databases">
        <title>The ancient ancestry and fast evolution of plastids.</title>
        <authorList>
            <person name="Moore K.R."/>
            <person name="Magnabosco C."/>
            <person name="Momper L."/>
            <person name="Gold D.A."/>
            <person name="Bosak T."/>
            <person name="Fournier G.P."/>
        </authorList>
    </citation>
    <scope>NUCLEOTIDE SEQUENCE [LARGE SCALE GENOMIC DNA]</scope>
    <source>
        <strain evidence="2 3">CCAP 1448/3</strain>
    </source>
</reference>
<gene>
    <name evidence="2" type="ORF">C7B64_01890</name>
</gene>
<feature type="transmembrane region" description="Helical" evidence="1">
    <location>
        <begin position="64"/>
        <end position="81"/>
    </location>
</feature>
<evidence type="ECO:0000313" key="3">
    <source>
        <dbReference type="Proteomes" id="UP000238762"/>
    </source>
</evidence>
<dbReference type="AlphaFoldDB" id="A0A2T1C9B4"/>
<evidence type="ECO:0000313" key="2">
    <source>
        <dbReference type="EMBL" id="PSB04865.1"/>
    </source>
</evidence>
<evidence type="ECO:0000256" key="1">
    <source>
        <dbReference type="SAM" id="Phobius"/>
    </source>
</evidence>